<evidence type="ECO:0008006" key="3">
    <source>
        <dbReference type="Google" id="ProtNLM"/>
    </source>
</evidence>
<keyword evidence="1" id="KW-0472">Membrane</keyword>
<keyword evidence="1" id="KW-0812">Transmembrane</keyword>
<evidence type="ECO:0000256" key="1">
    <source>
        <dbReference type="SAM" id="Phobius"/>
    </source>
</evidence>
<evidence type="ECO:0000313" key="2">
    <source>
        <dbReference type="EMBL" id="BDS06125.1"/>
    </source>
</evidence>
<feature type="transmembrane region" description="Helical" evidence="1">
    <location>
        <begin position="82"/>
        <end position="99"/>
    </location>
</feature>
<name>A0AAT9FJG1_9BACT</name>
<accession>A0AAT9FJG1</accession>
<dbReference type="EMBL" id="AP026866">
    <property type="protein sequence ID" value="BDS06125.1"/>
    <property type="molecule type" value="Genomic_DNA"/>
</dbReference>
<proteinExistence type="predicted"/>
<dbReference type="AlphaFoldDB" id="A0AAT9FJG1"/>
<dbReference type="KEGG" id="osu:NT6N_11650"/>
<organism evidence="2">
    <name type="scientific">Oceaniferula spumae</name>
    <dbReference type="NCBI Taxonomy" id="2979115"/>
    <lineage>
        <taxon>Bacteria</taxon>
        <taxon>Pseudomonadati</taxon>
        <taxon>Verrucomicrobiota</taxon>
        <taxon>Verrucomicrobiia</taxon>
        <taxon>Verrucomicrobiales</taxon>
        <taxon>Verrucomicrobiaceae</taxon>
        <taxon>Oceaniferula</taxon>
    </lineage>
</organism>
<protein>
    <recommendedName>
        <fullName evidence="3">DUF3618 domain-containing protein</fullName>
    </recommendedName>
</protein>
<reference evidence="2" key="1">
    <citation type="submission" date="2024-07" db="EMBL/GenBank/DDBJ databases">
        <title>Complete genome sequence of Verrucomicrobiaceae bacterium NT6N.</title>
        <authorList>
            <person name="Huang C."/>
            <person name="Takami H."/>
            <person name="Hamasaki K."/>
        </authorList>
    </citation>
    <scope>NUCLEOTIDE SEQUENCE</scope>
    <source>
        <strain evidence="2">NT6N</strain>
    </source>
</reference>
<gene>
    <name evidence="2" type="ORF">NT6N_11650</name>
</gene>
<sequence>MAKKEQIALRKQALVAQLADSRQMIDLGRAELKEKLQVKKQFRRLIDKKPKQVFYGALVSGLAATLMLKGSRKKKKSKVRKSFFRLLIGWVLLALKPIGKSYLLNLSKTMAVAQMKSLTQPRQPHLETNDYTDAPNVR</sequence>
<keyword evidence="1" id="KW-1133">Transmembrane helix</keyword>
<feature type="transmembrane region" description="Helical" evidence="1">
    <location>
        <begin position="53"/>
        <end position="70"/>
    </location>
</feature>